<evidence type="ECO:0000256" key="1">
    <source>
        <dbReference type="ARBA" id="ARBA00022737"/>
    </source>
</evidence>
<accession>A0A812U5L5</accession>
<evidence type="ECO:0000313" key="5">
    <source>
        <dbReference type="Proteomes" id="UP000604046"/>
    </source>
</evidence>
<keyword evidence="1" id="KW-0677">Repeat</keyword>
<dbReference type="Proteomes" id="UP000604046">
    <property type="component" value="Unassembled WGS sequence"/>
</dbReference>
<dbReference type="OrthoDB" id="47198at2759"/>
<name>A0A812U5L5_9DINO</name>
<dbReference type="PANTHER" id="PTHR24173:SF74">
    <property type="entry name" value="ANKYRIN REPEAT DOMAIN-CONTAINING PROTEIN 16"/>
    <property type="match status" value="1"/>
</dbReference>
<feature type="repeat" description="ANK" evidence="3">
    <location>
        <begin position="160"/>
        <end position="189"/>
    </location>
</feature>
<organism evidence="4 5">
    <name type="scientific">Symbiodinium natans</name>
    <dbReference type="NCBI Taxonomy" id="878477"/>
    <lineage>
        <taxon>Eukaryota</taxon>
        <taxon>Sar</taxon>
        <taxon>Alveolata</taxon>
        <taxon>Dinophyceae</taxon>
        <taxon>Suessiales</taxon>
        <taxon>Symbiodiniaceae</taxon>
        <taxon>Symbiodinium</taxon>
    </lineage>
</organism>
<dbReference type="SMART" id="SM00248">
    <property type="entry name" value="ANK"/>
    <property type="match status" value="1"/>
</dbReference>
<dbReference type="Gene3D" id="1.25.40.20">
    <property type="entry name" value="Ankyrin repeat-containing domain"/>
    <property type="match status" value="1"/>
</dbReference>
<dbReference type="EMBL" id="CAJNDS010002647">
    <property type="protein sequence ID" value="CAE7555953.1"/>
    <property type="molecule type" value="Genomic_DNA"/>
</dbReference>
<gene>
    <name evidence="4" type="primary">NUDT12</name>
    <name evidence="4" type="ORF">SNAT2548_LOCUS31245</name>
</gene>
<dbReference type="PANTHER" id="PTHR24173">
    <property type="entry name" value="ANKYRIN REPEAT CONTAINING"/>
    <property type="match status" value="1"/>
</dbReference>
<dbReference type="PROSITE" id="PS50088">
    <property type="entry name" value="ANK_REPEAT"/>
    <property type="match status" value="1"/>
</dbReference>
<dbReference type="InterPro" id="IPR036770">
    <property type="entry name" value="Ankyrin_rpt-contain_sf"/>
</dbReference>
<evidence type="ECO:0000256" key="3">
    <source>
        <dbReference type="PROSITE-ProRule" id="PRU00023"/>
    </source>
</evidence>
<dbReference type="PROSITE" id="PS50297">
    <property type="entry name" value="ANK_REP_REGION"/>
    <property type="match status" value="1"/>
</dbReference>
<dbReference type="InterPro" id="IPR002110">
    <property type="entry name" value="Ankyrin_rpt"/>
</dbReference>
<reference evidence="4" key="1">
    <citation type="submission" date="2021-02" db="EMBL/GenBank/DDBJ databases">
        <authorList>
            <person name="Dougan E. K."/>
            <person name="Rhodes N."/>
            <person name="Thang M."/>
            <person name="Chan C."/>
        </authorList>
    </citation>
    <scope>NUCLEOTIDE SEQUENCE</scope>
</reference>
<sequence>MPRRPAEIPPDDEWSQEAAKTFWWGNWRDPSNCLFPWLYADGRPRPTYPMKDDWGVQPFPVDYDCEWAQGRPQWEVYLDAYDAWNRETCRLIEVYRRKVEEMDYEESVEVYEGKFPDVPEYPTANANVLIAAAEPDVVALADALEDPDSDANCKDCGLWTPLMYAAMAGSLECVEYLMDNGADLDARNNQQDTAYDIAIQAFAKKQSDHPVLRLFREAGAPRGAGWRATLPTEEWR</sequence>
<dbReference type="Pfam" id="PF12796">
    <property type="entry name" value="Ank_2"/>
    <property type="match status" value="1"/>
</dbReference>
<keyword evidence="2 3" id="KW-0040">ANK repeat</keyword>
<comment type="caution">
    <text evidence="4">The sequence shown here is derived from an EMBL/GenBank/DDBJ whole genome shotgun (WGS) entry which is preliminary data.</text>
</comment>
<evidence type="ECO:0000256" key="2">
    <source>
        <dbReference type="ARBA" id="ARBA00023043"/>
    </source>
</evidence>
<keyword evidence="5" id="KW-1185">Reference proteome</keyword>
<protein>
    <submittedName>
        <fullName evidence="4">NUDT12 protein</fullName>
    </submittedName>
</protein>
<evidence type="ECO:0000313" key="4">
    <source>
        <dbReference type="EMBL" id="CAE7555953.1"/>
    </source>
</evidence>
<dbReference type="SUPFAM" id="SSF48403">
    <property type="entry name" value="Ankyrin repeat"/>
    <property type="match status" value="1"/>
</dbReference>
<dbReference type="AlphaFoldDB" id="A0A812U5L5"/>
<proteinExistence type="predicted"/>